<feature type="region of interest" description="Disordered" evidence="1">
    <location>
        <begin position="108"/>
        <end position="228"/>
    </location>
</feature>
<evidence type="ECO:0008006" key="4">
    <source>
        <dbReference type="Google" id="ProtNLM"/>
    </source>
</evidence>
<dbReference type="AlphaFoldDB" id="A0A0G4IDR2"/>
<name>A0A0G4IDR2_9ALVE</name>
<feature type="chain" id="PRO_5005193030" description="Ubiquitin-like domain-containing protein" evidence="2">
    <location>
        <begin position="25"/>
        <end position="648"/>
    </location>
</feature>
<dbReference type="GO" id="GO:0006511">
    <property type="term" value="P:ubiquitin-dependent protein catabolic process"/>
    <property type="evidence" value="ECO:0007669"/>
    <property type="project" value="InterPro"/>
</dbReference>
<feature type="compositionally biased region" description="Basic and acidic residues" evidence="1">
    <location>
        <begin position="281"/>
        <end position="298"/>
    </location>
</feature>
<feature type="compositionally biased region" description="Basic and acidic residues" evidence="1">
    <location>
        <begin position="637"/>
        <end position="648"/>
    </location>
</feature>
<feature type="region of interest" description="Disordered" evidence="1">
    <location>
        <begin position="281"/>
        <end position="302"/>
    </location>
</feature>
<sequence>MRCALRCSLVFLLLALSGVWPVSSRLPLAVILRVRSQRGQVFRVSLEPGEVLKAVRSQLPQSETSSALFYRSGKRGEESALREDSSAQALGLEEGDILFLLKETEGEGSGETAVNPLSVASSSVGRETKEVDEETGTGKGHVRRRGAMKGRRDRGGMGEGKPGVPFSALAKQRVEGDTETKTGTGKKEGGSSETQNQSPADQRASTSSRDGNSRKKRKVTTLQDMEDEKRSRLVLKAQKDSLVKTVSVSPDPVSAFIEKCAAGDFAVPRAAVLYGRLKTADKEENPGTDRDESGDRGGSDSWTANEGVIVEVQTLFEPLQSPQKGEAMDIAALLESREGELADQVAAQLGLQRVGVIVCACGDRTTPAEMRRLEIIRQLGSSGNKARENKSPSLSSVRLSPREVVSAASVQLRQMAKTADRLLDGAATGGLIGADRDAAVKRAGASQVLLAVARDPRSGVVSLEAFQTSAQTVELLKEGAIAAPPSQPHKLPADIPSSASDAEREDAISVVFEKNRGVVVEHSVVEKAPLEFLLVNLPVVRRGSEERKKGGGTGPLKESDVLPFSHAFASPLEFRSALTTSGSSGSEVAKAFARRIAAVLGRVESAIVAEKNRRRQSVEFPDRGSEQTETSVRRLHKNVDKIKKGCSR</sequence>
<feature type="compositionally biased region" description="Basic and acidic residues" evidence="1">
    <location>
        <begin position="616"/>
        <end position="626"/>
    </location>
</feature>
<gene>
    <name evidence="3" type="ORF">Cvel_2328</name>
</gene>
<feature type="signal peptide" evidence="2">
    <location>
        <begin position="1"/>
        <end position="24"/>
    </location>
</feature>
<feature type="compositionally biased region" description="Basic and acidic residues" evidence="1">
    <location>
        <begin position="172"/>
        <end position="190"/>
    </location>
</feature>
<accession>A0A0G4IDR2</accession>
<dbReference type="VEuPathDB" id="CryptoDB:Cvel_2328"/>
<dbReference type="EMBL" id="CDMZ01005854">
    <property type="protein sequence ID" value="CEM55220.1"/>
    <property type="molecule type" value="Genomic_DNA"/>
</dbReference>
<dbReference type="PANTHER" id="PTHR12710">
    <property type="entry name" value="NUCLEAR PROTEIN LOCALIZATION 4"/>
    <property type="match status" value="1"/>
</dbReference>
<organism evidence="3">
    <name type="scientific">Chromera velia CCMP2878</name>
    <dbReference type="NCBI Taxonomy" id="1169474"/>
    <lineage>
        <taxon>Eukaryota</taxon>
        <taxon>Sar</taxon>
        <taxon>Alveolata</taxon>
        <taxon>Colpodellida</taxon>
        <taxon>Chromeraceae</taxon>
        <taxon>Chromera</taxon>
    </lineage>
</organism>
<evidence type="ECO:0000313" key="3">
    <source>
        <dbReference type="EMBL" id="CEM55220.1"/>
    </source>
</evidence>
<feature type="compositionally biased region" description="Polar residues" evidence="1">
    <location>
        <begin position="195"/>
        <end position="210"/>
    </location>
</feature>
<keyword evidence="2" id="KW-0732">Signal</keyword>
<reference evidence="3" key="1">
    <citation type="submission" date="2014-11" db="EMBL/GenBank/DDBJ databases">
        <authorList>
            <person name="Otto D Thomas"/>
            <person name="Naeem Raeece"/>
        </authorList>
    </citation>
    <scope>NUCLEOTIDE SEQUENCE</scope>
</reference>
<feature type="compositionally biased region" description="Basic residues" evidence="1">
    <location>
        <begin position="140"/>
        <end position="152"/>
    </location>
</feature>
<dbReference type="InterPro" id="IPR016563">
    <property type="entry name" value="Npl4"/>
</dbReference>
<protein>
    <recommendedName>
        <fullName evidence="4">Ubiquitin-like domain-containing protein</fullName>
    </recommendedName>
</protein>
<proteinExistence type="predicted"/>
<evidence type="ECO:0000256" key="1">
    <source>
        <dbReference type="SAM" id="MobiDB-lite"/>
    </source>
</evidence>
<evidence type="ECO:0000256" key="2">
    <source>
        <dbReference type="SAM" id="SignalP"/>
    </source>
</evidence>
<feature type="region of interest" description="Disordered" evidence="1">
    <location>
        <begin position="614"/>
        <end position="648"/>
    </location>
</feature>